<dbReference type="Pfam" id="PF13513">
    <property type="entry name" value="HEAT_EZ"/>
    <property type="match status" value="1"/>
</dbReference>
<dbReference type="Gene3D" id="1.25.10.10">
    <property type="entry name" value="Leucine-rich Repeat Variant"/>
    <property type="match status" value="1"/>
</dbReference>
<dbReference type="Pfam" id="PF18829">
    <property type="entry name" value="Importin_rep_6"/>
    <property type="match status" value="1"/>
</dbReference>
<feature type="domain" description="Importin N-terminal" evidence="9">
    <location>
        <begin position="28"/>
        <end position="114"/>
    </location>
</feature>
<evidence type="ECO:0000256" key="2">
    <source>
        <dbReference type="ARBA" id="ARBA00004496"/>
    </source>
</evidence>
<dbReference type="SMART" id="SM01349">
    <property type="entry name" value="TOG"/>
    <property type="match status" value="1"/>
</dbReference>
<evidence type="ECO:0000313" key="10">
    <source>
        <dbReference type="EMBL" id="GMR32385.1"/>
    </source>
</evidence>
<dbReference type="InterPro" id="IPR000357">
    <property type="entry name" value="HEAT"/>
</dbReference>
<dbReference type="GO" id="GO:0031267">
    <property type="term" value="F:small GTPase binding"/>
    <property type="evidence" value="ECO:0007669"/>
    <property type="project" value="InterPro"/>
</dbReference>
<keyword evidence="11" id="KW-1185">Reference proteome</keyword>
<organism evidence="10 11">
    <name type="scientific">Pristionchus mayeri</name>
    <dbReference type="NCBI Taxonomy" id="1317129"/>
    <lineage>
        <taxon>Eukaryota</taxon>
        <taxon>Metazoa</taxon>
        <taxon>Ecdysozoa</taxon>
        <taxon>Nematoda</taxon>
        <taxon>Chromadorea</taxon>
        <taxon>Rhabditida</taxon>
        <taxon>Rhabditina</taxon>
        <taxon>Diplogasteromorpha</taxon>
        <taxon>Diplogasteroidea</taxon>
        <taxon>Neodiplogasteridae</taxon>
        <taxon>Pristionchus</taxon>
    </lineage>
</organism>
<evidence type="ECO:0000256" key="1">
    <source>
        <dbReference type="ARBA" id="ARBA00004123"/>
    </source>
</evidence>
<evidence type="ECO:0000256" key="6">
    <source>
        <dbReference type="ARBA" id="ARBA00022927"/>
    </source>
</evidence>
<evidence type="ECO:0000259" key="9">
    <source>
        <dbReference type="PROSITE" id="PS50166"/>
    </source>
</evidence>
<dbReference type="Pfam" id="PF02985">
    <property type="entry name" value="HEAT"/>
    <property type="match status" value="1"/>
</dbReference>
<evidence type="ECO:0000256" key="5">
    <source>
        <dbReference type="ARBA" id="ARBA00022737"/>
    </source>
</evidence>
<keyword evidence="3" id="KW-0813">Transport</keyword>
<proteinExistence type="predicted"/>
<reference evidence="11" key="1">
    <citation type="submission" date="2022-10" db="EMBL/GenBank/DDBJ databases">
        <title>Genome assembly of Pristionchus species.</title>
        <authorList>
            <person name="Yoshida K."/>
            <person name="Sommer R.J."/>
        </authorList>
    </citation>
    <scope>NUCLEOTIDE SEQUENCE [LARGE SCALE GENOMIC DNA]</scope>
    <source>
        <strain evidence="11">RS5460</strain>
    </source>
</reference>
<keyword evidence="5" id="KW-0677">Repeat</keyword>
<evidence type="ECO:0000256" key="4">
    <source>
        <dbReference type="ARBA" id="ARBA00022490"/>
    </source>
</evidence>
<dbReference type="PROSITE" id="PS50166">
    <property type="entry name" value="IMPORTIN_B_NT"/>
    <property type="match status" value="1"/>
</dbReference>
<keyword evidence="4" id="KW-0963">Cytoplasm</keyword>
<dbReference type="InterPro" id="IPR041389">
    <property type="entry name" value="Importin_rep_6"/>
</dbReference>
<keyword evidence="6" id="KW-0653">Protein transport</keyword>
<name>A0AAN4Z8E2_9BILA</name>
<dbReference type="InterPro" id="IPR040122">
    <property type="entry name" value="Importin_beta"/>
</dbReference>
<evidence type="ECO:0000313" key="11">
    <source>
        <dbReference type="Proteomes" id="UP001328107"/>
    </source>
</evidence>
<dbReference type="Pfam" id="PF18808">
    <property type="entry name" value="Importin_rep_4"/>
    <property type="match status" value="1"/>
</dbReference>
<dbReference type="GO" id="GO:0005634">
    <property type="term" value="C:nucleus"/>
    <property type="evidence" value="ECO:0007669"/>
    <property type="project" value="UniProtKB-SubCell"/>
</dbReference>
<dbReference type="GO" id="GO:0000226">
    <property type="term" value="P:microtubule cytoskeleton organization"/>
    <property type="evidence" value="ECO:0007669"/>
    <property type="project" value="UniProtKB-ARBA"/>
</dbReference>
<protein>
    <recommendedName>
        <fullName evidence="9">Importin N-terminal domain-containing protein</fullName>
    </recommendedName>
</protein>
<dbReference type="Proteomes" id="UP001328107">
    <property type="component" value="Unassembled WGS sequence"/>
</dbReference>
<accession>A0AAN4Z8E2</accession>
<evidence type="ECO:0000256" key="7">
    <source>
        <dbReference type="ARBA" id="ARBA00023242"/>
    </source>
</evidence>
<dbReference type="InterPro" id="IPR011989">
    <property type="entry name" value="ARM-like"/>
</dbReference>
<comment type="subcellular location">
    <subcellularLocation>
        <location evidence="2">Cytoplasm</location>
    </subcellularLocation>
    <subcellularLocation>
        <location evidence="1">Nucleus</location>
    </subcellularLocation>
</comment>
<dbReference type="InterPro" id="IPR057672">
    <property type="entry name" value="TPR_IPO4/5"/>
</dbReference>
<dbReference type="SUPFAM" id="SSF48371">
    <property type="entry name" value="ARM repeat"/>
    <property type="match status" value="2"/>
</dbReference>
<sequence>MTGQGQLEAFHGLLTAMLSTDNEQRAAAEKQYEEIPQEQKPSLLFQIYRLPGVAEEHRSLALVLLRRLLSNNWEEIVPNWGNENLTQFCNELIAAAQTETSDNVRKKLTDLIAEVARNRIDDNTGAQTWVEMPKFIEHCASSDITPLKLMALSILEDVPNVFGNDTQSSVPGLKALFEKSLQDADSSVRSSALKAYVSFIIECDEDDKTIKSLGTLAPIIIKVCEHVVATEEEDDTPLQCLADLATSLPKVLQPHLTAVITLCSQTIQNTEKDEAYRHSAMEVVTSLCENASNMVKKRALNHIPDILTCCLQMMTELDDDITEWLAVDDVDAEDIDEEETVAVGESSLDRIACALNGKIIVPIFLQLANQLLLDSDWKKRHAGLMGLSTIGEGCQRTMEPTIVEIVRSITPFLKDPHPRVRYAACNALGQMSSDFAPTLQKRCHDNVVPALVSTLQDTSIPRVAAHAGAALVNFSEDCPKHIISAYLDPLMQALEGVLEATYQKLLSEGKKLILEQIITTIASVADAAQELFVKFYDRLIGPLKFILRECPDNFKILRGKTIECISLIGLAVGKEKFSSDASEVMHALGPSMESLTPDDPQCSYFISSWTRICKVLGPDFAQYLPMVMPPIIRAAQYSPDVAVLYDDELPGEEDPNWSFHPVGEKKNFGIRTSGLEEKATACEMIVCYARELGATFVPYVEEISKLMIDHLKFFFHEGVRQSAAETLPFLLACVKPQGGVPAMRTLWVEYWKALREAIKSEVETEVTSEFINAVSECIEQLGPEGLTEEELKEIAVMMKEEMEAYESRRLEREEAEDDEDADPDEAREELNEEAEIESGILARISDVIHAGFKTIGAPFFHVVDPLMPLFFPLIDVRRTFTDRQWGICILDDLVEFAPEFSVKYQQQIAQLLLQSLSDEFPEVRQAAAYGFGAMALNNRPEWAPVAAQALNNLSSMITRGDARSTEESTVATENAISAVTKILRNCCTGMNVDNILASFVSWLPVTEDQEESVFVYGFLADLIDASNTVILGENYSNAPKLVNILAKAIHHDVFEAKPEALHVKSRLVDIIKRMNADPTFFATCVANSNLDDAEKETLHNLFI</sequence>
<dbReference type="GO" id="GO:0005737">
    <property type="term" value="C:cytoplasm"/>
    <property type="evidence" value="ECO:0007669"/>
    <property type="project" value="UniProtKB-SubCell"/>
</dbReference>
<evidence type="ECO:0000256" key="8">
    <source>
        <dbReference type="SAM" id="MobiDB-lite"/>
    </source>
</evidence>
<dbReference type="AlphaFoldDB" id="A0AAN4Z8E2"/>
<feature type="region of interest" description="Disordered" evidence="8">
    <location>
        <begin position="807"/>
        <end position="832"/>
    </location>
</feature>
<dbReference type="PANTHER" id="PTHR10527">
    <property type="entry name" value="IMPORTIN BETA"/>
    <property type="match status" value="1"/>
</dbReference>
<dbReference type="InterPro" id="IPR016024">
    <property type="entry name" value="ARM-type_fold"/>
</dbReference>
<dbReference type="GO" id="GO:0006606">
    <property type="term" value="P:protein import into nucleus"/>
    <property type="evidence" value="ECO:0007669"/>
    <property type="project" value="InterPro"/>
</dbReference>
<evidence type="ECO:0000256" key="3">
    <source>
        <dbReference type="ARBA" id="ARBA00022448"/>
    </source>
</evidence>
<comment type="caution">
    <text evidence="10">The sequence shown here is derived from an EMBL/GenBank/DDBJ whole genome shotgun (WGS) entry which is preliminary data.</text>
</comment>
<keyword evidence="7" id="KW-0539">Nucleus</keyword>
<feature type="compositionally biased region" description="Acidic residues" evidence="8">
    <location>
        <begin position="813"/>
        <end position="832"/>
    </location>
</feature>
<gene>
    <name evidence="10" type="ORF">PMAYCL1PPCAC_02580</name>
</gene>
<dbReference type="InterPro" id="IPR034085">
    <property type="entry name" value="TOG"/>
</dbReference>
<dbReference type="Pfam" id="PF25780">
    <property type="entry name" value="TPR_IPO5"/>
    <property type="match status" value="1"/>
</dbReference>
<dbReference type="InterPro" id="IPR001494">
    <property type="entry name" value="Importin-beta_N"/>
</dbReference>
<dbReference type="EMBL" id="BTRK01000001">
    <property type="protein sequence ID" value="GMR32385.1"/>
    <property type="molecule type" value="Genomic_DNA"/>
</dbReference>
<dbReference type="InterPro" id="IPR041653">
    <property type="entry name" value="Importin_rep_4"/>
</dbReference>